<sequence length="482" mass="53522">MSDSPRGAGRGAARGRDRAVHTVAAAVRERTLAGLDRPPSPAIISQMAEEIHATCPDVTRLKCFRLARGWTVEEAIAQFHRMCDREGLRRRGLTERSWREWEAGARPDRDYTDLLCRLFETGPVQLGFARDYTPVDGRPLLSVDPVAAVAQETSEHAERAEASEIGPATLERLRTEMVWVCRRYVVDAPLPLFVEMRRLQERARQALERRIHPPQAIELYFLIGALSGLMANASMDMGRRAPADQLARAAYTYARIAGHTSLMGWARGMQASVALWDRRYADAVGYAEDGVNHLPYGSGAARLHLLRARALAMLAREQEAVEALHAADEARRRTGPAVRDELHDEVGGEFAFRPAKHHYYASAARLHLGHIAEAIEEGHRALRLYAEDEPHHRSYGCEAMTRAHLVVAYLVKGDEESAREMLEPLLALPPDRRIGHLVTTLEVGRELLAARPGGERLAQRIGGFCSVGLAHTAARALPGRSR</sequence>
<accession>A0A543IV66</accession>
<name>A0A543IV66_9ACTN</name>
<evidence type="ECO:0000313" key="1">
    <source>
        <dbReference type="EMBL" id="TQM74466.1"/>
    </source>
</evidence>
<evidence type="ECO:0000313" key="2">
    <source>
        <dbReference type="Proteomes" id="UP000319213"/>
    </source>
</evidence>
<proteinExistence type="predicted"/>
<gene>
    <name evidence="1" type="ORF">FHX40_1142</name>
</gene>
<dbReference type="Proteomes" id="UP000319213">
    <property type="component" value="Unassembled WGS sequence"/>
</dbReference>
<dbReference type="InterPro" id="IPR011990">
    <property type="entry name" value="TPR-like_helical_dom_sf"/>
</dbReference>
<dbReference type="Gene3D" id="1.25.40.10">
    <property type="entry name" value="Tetratricopeptide repeat domain"/>
    <property type="match status" value="1"/>
</dbReference>
<comment type="caution">
    <text evidence="1">The sequence shown here is derived from an EMBL/GenBank/DDBJ whole genome shotgun (WGS) entry which is preliminary data.</text>
</comment>
<dbReference type="EMBL" id="VFPQ01000001">
    <property type="protein sequence ID" value="TQM74466.1"/>
    <property type="molecule type" value="Genomic_DNA"/>
</dbReference>
<keyword evidence="2" id="KW-1185">Reference proteome</keyword>
<reference evidence="1 2" key="1">
    <citation type="submission" date="2019-06" db="EMBL/GenBank/DDBJ databases">
        <title>Sequencing the genomes of 1000 actinobacteria strains.</title>
        <authorList>
            <person name="Klenk H.-P."/>
        </authorList>
    </citation>
    <scope>NUCLEOTIDE SEQUENCE [LARGE SCALE GENOMIC DNA]</scope>
    <source>
        <strain evidence="1 2">DSM 43186</strain>
    </source>
</reference>
<dbReference type="OrthoDB" id="3215106at2"/>
<evidence type="ECO:0008006" key="3">
    <source>
        <dbReference type="Google" id="ProtNLM"/>
    </source>
</evidence>
<dbReference type="AlphaFoldDB" id="A0A543IV66"/>
<dbReference type="SUPFAM" id="SSF48452">
    <property type="entry name" value="TPR-like"/>
    <property type="match status" value="1"/>
</dbReference>
<protein>
    <recommendedName>
        <fullName evidence="3">HTH cro/C1-type domain-containing protein</fullName>
    </recommendedName>
</protein>
<dbReference type="RefSeq" id="WP_142258634.1">
    <property type="nucleotide sequence ID" value="NZ_BMPV01000003.1"/>
</dbReference>
<organism evidence="1 2">
    <name type="scientific">Thermopolyspora flexuosa</name>
    <dbReference type="NCBI Taxonomy" id="103836"/>
    <lineage>
        <taxon>Bacteria</taxon>
        <taxon>Bacillati</taxon>
        <taxon>Actinomycetota</taxon>
        <taxon>Actinomycetes</taxon>
        <taxon>Streptosporangiales</taxon>
        <taxon>Streptosporangiaceae</taxon>
        <taxon>Thermopolyspora</taxon>
    </lineage>
</organism>